<protein>
    <submittedName>
        <fullName evidence="6">LysR family transcriptional regulator</fullName>
    </submittedName>
</protein>
<evidence type="ECO:0000256" key="3">
    <source>
        <dbReference type="ARBA" id="ARBA00023125"/>
    </source>
</evidence>
<evidence type="ECO:0000313" key="7">
    <source>
        <dbReference type="Proteomes" id="UP000325161"/>
    </source>
</evidence>
<dbReference type="InterPro" id="IPR005119">
    <property type="entry name" value="LysR_subst-bd"/>
</dbReference>
<dbReference type="SUPFAM" id="SSF46785">
    <property type="entry name" value="Winged helix' DNA-binding domain"/>
    <property type="match status" value="1"/>
</dbReference>
<evidence type="ECO:0000259" key="5">
    <source>
        <dbReference type="PROSITE" id="PS50931"/>
    </source>
</evidence>
<evidence type="ECO:0000313" key="6">
    <source>
        <dbReference type="EMBL" id="QEI05745.1"/>
    </source>
</evidence>
<dbReference type="InterPro" id="IPR058163">
    <property type="entry name" value="LysR-type_TF_proteobact-type"/>
</dbReference>
<dbReference type="KEGG" id="pacr:FXN63_07710"/>
<dbReference type="PROSITE" id="PS50931">
    <property type="entry name" value="HTH_LYSR"/>
    <property type="match status" value="1"/>
</dbReference>
<dbReference type="SUPFAM" id="SSF53850">
    <property type="entry name" value="Periplasmic binding protein-like II"/>
    <property type="match status" value="1"/>
</dbReference>
<evidence type="ECO:0000256" key="2">
    <source>
        <dbReference type="ARBA" id="ARBA00023015"/>
    </source>
</evidence>
<dbReference type="InterPro" id="IPR000847">
    <property type="entry name" value="LysR_HTH_N"/>
</dbReference>
<dbReference type="Proteomes" id="UP000325161">
    <property type="component" value="Chromosome"/>
</dbReference>
<dbReference type="PANTHER" id="PTHR30537:SF1">
    <property type="entry name" value="HTH-TYPE TRANSCRIPTIONAL REGULATOR PGRR"/>
    <property type="match status" value="1"/>
</dbReference>
<dbReference type="OrthoDB" id="5525645at2"/>
<dbReference type="PANTHER" id="PTHR30537">
    <property type="entry name" value="HTH-TYPE TRANSCRIPTIONAL REGULATOR"/>
    <property type="match status" value="1"/>
</dbReference>
<dbReference type="AlphaFoldDB" id="A0A5C0AUD1"/>
<dbReference type="CDD" id="cd08474">
    <property type="entry name" value="PBP2_CrgA_like_5"/>
    <property type="match status" value="1"/>
</dbReference>
<dbReference type="Pfam" id="PF03466">
    <property type="entry name" value="LysR_substrate"/>
    <property type="match status" value="1"/>
</dbReference>
<dbReference type="GO" id="GO:0043565">
    <property type="term" value="F:sequence-specific DNA binding"/>
    <property type="evidence" value="ECO:0007669"/>
    <property type="project" value="TreeGrafter"/>
</dbReference>
<organism evidence="6 7">
    <name type="scientific">Pigmentiphaga aceris</name>
    <dbReference type="NCBI Taxonomy" id="1940612"/>
    <lineage>
        <taxon>Bacteria</taxon>
        <taxon>Pseudomonadati</taxon>
        <taxon>Pseudomonadota</taxon>
        <taxon>Betaproteobacteria</taxon>
        <taxon>Burkholderiales</taxon>
        <taxon>Alcaligenaceae</taxon>
        <taxon>Pigmentiphaga</taxon>
    </lineage>
</organism>
<sequence>MLPANLSQLSAFSAVARLGSFGKAGAELSLSTSAISHAIRTLEERLGLSLFNRTTRSVALTEAGQHLLERIEPALRDVGKAIEEMNDFRARPAGTLRINTSRGAGQLVLMPIVPRFLALYPDISVELVDNEGMVDIVAEGFDAGVRFLNAVPEDMVGVPIGIPQRFVVVGTPAYFARHAAPLQPDDLLSHECVRYRFPSGRMYKWDFEKDGVRREVDVPGRVTLGDSTMEVQAALAGVGLAITLESVVRQDIDAGRLIPVLEDWSMSVSSFTLYYPRQRRLKPALRAFVDLLREARGEPGLA</sequence>
<evidence type="ECO:0000256" key="4">
    <source>
        <dbReference type="ARBA" id="ARBA00023163"/>
    </source>
</evidence>
<dbReference type="Gene3D" id="3.40.190.290">
    <property type="match status" value="1"/>
</dbReference>
<feature type="domain" description="HTH lysR-type" evidence="5">
    <location>
        <begin position="1"/>
        <end position="61"/>
    </location>
</feature>
<gene>
    <name evidence="6" type="ORF">FXN63_07710</name>
</gene>
<dbReference type="InterPro" id="IPR036390">
    <property type="entry name" value="WH_DNA-bd_sf"/>
</dbReference>
<reference evidence="6 7" key="1">
    <citation type="submission" date="2019-08" db="EMBL/GenBank/DDBJ databases">
        <title>Amphibian skin-associated Pigmentiphaga: genome sequence and occurrence across geography and hosts.</title>
        <authorList>
            <person name="Bletz M.C."/>
            <person name="Bunk B."/>
            <person name="Sproeer C."/>
            <person name="Biwer P."/>
            <person name="Reiter S."/>
            <person name="Rabemananjara F.C.E."/>
            <person name="Schulz S."/>
            <person name="Overmann J."/>
            <person name="Vences M."/>
        </authorList>
    </citation>
    <scope>NUCLEOTIDE SEQUENCE [LARGE SCALE GENOMIC DNA]</scope>
    <source>
        <strain evidence="6 7">Mada1488</strain>
    </source>
</reference>
<dbReference type="InterPro" id="IPR036388">
    <property type="entry name" value="WH-like_DNA-bd_sf"/>
</dbReference>
<dbReference type="Gene3D" id="1.10.10.10">
    <property type="entry name" value="Winged helix-like DNA-binding domain superfamily/Winged helix DNA-binding domain"/>
    <property type="match status" value="1"/>
</dbReference>
<dbReference type="GO" id="GO:0006351">
    <property type="term" value="P:DNA-templated transcription"/>
    <property type="evidence" value="ECO:0007669"/>
    <property type="project" value="TreeGrafter"/>
</dbReference>
<dbReference type="Pfam" id="PF00126">
    <property type="entry name" value="HTH_1"/>
    <property type="match status" value="1"/>
</dbReference>
<name>A0A5C0AUD1_9BURK</name>
<dbReference type="RefSeq" id="WP_148814128.1">
    <property type="nucleotide sequence ID" value="NZ_CP043046.1"/>
</dbReference>
<dbReference type="EMBL" id="CP043046">
    <property type="protein sequence ID" value="QEI05745.1"/>
    <property type="molecule type" value="Genomic_DNA"/>
</dbReference>
<keyword evidence="2" id="KW-0805">Transcription regulation</keyword>
<keyword evidence="7" id="KW-1185">Reference proteome</keyword>
<dbReference type="PRINTS" id="PR00039">
    <property type="entry name" value="HTHLYSR"/>
</dbReference>
<comment type="similarity">
    <text evidence="1">Belongs to the LysR transcriptional regulatory family.</text>
</comment>
<dbReference type="GO" id="GO:0003700">
    <property type="term" value="F:DNA-binding transcription factor activity"/>
    <property type="evidence" value="ECO:0007669"/>
    <property type="project" value="InterPro"/>
</dbReference>
<dbReference type="FunFam" id="1.10.10.10:FF:000001">
    <property type="entry name" value="LysR family transcriptional regulator"/>
    <property type="match status" value="1"/>
</dbReference>
<proteinExistence type="inferred from homology"/>
<evidence type="ECO:0000256" key="1">
    <source>
        <dbReference type="ARBA" id="ARBA00009437"/>
    </source>
</evidence>
<keyword evidence="3" id="KW-0238">DNA-binding</keyword>
<accession>A0A5C0AUD1</accession>
<keyword evidence="4" id="KW-0804">Transcription</keyword>